<name>A0A6J7DJW4_9ZZZZ</name>
<proteinExistence type="predicted"/>
<evidence type="ECO:0000313" key="3">
    <source>
        <dbReference type="EMBL" id="CAB5021414.1"/>
    </source>
</evidence>
<evidence type="ECO:0000313" key="1">
    <source>
        <dbReference type="EMBL" id="CAB4869144.1"/>
    </source>
</evidence>
<dbReference type="EMBL" id="CAFBLK010000123">
    <property type="protein sequence ID" value="CAB4869144.1"/>
    <property type="molecule type" value="Genomic_DNA"/>
</dbReference>
<accession>A0A6J7DJW4</accession>
<gene>
    <name evidence="1" type="ORF">UFOPK3317_00802</name>
    <name evidence="2" type="ORF">UFOPK3974_01084</name>
    <name evidence="3" type="ORF">UFOPK4071_01251</name>
</gene>
<dbReference type="AlphaFoldDB" id="A0A6J7DJW4"/>
<evidence type="ECO:0000313" key="2">
    <source>
        <dbReference type="EMBL" id="CAB4993719.1"/>
    </source>
</evidence>
<reference evidence="1" key="1">
    <citation type="submission" date="2020-05" db="EMBL/GenBank/DDBJ databases">
        <authorList>
            <person name="Chiriac C."/>
            <person name="Salcher M."/>
            <person name="Ghai R."/>
            <person name="Kavagutti S V."/>
        </authorList>
    </citation>
    <scope>NUCLEOTIDE SEQUENCE</scope>
</reference>
<dbReference type="EMBL" id="CAFBPF010000183">
    <property type="protein sequence ID" value="CAB5021414.1"/>
    <property type="molecule type" value="Genomic_DNA"/>
</dbReference>
<organism evidence="1">
    <name type="scientific">freshwater metagenome</name>
    <dbReference type="NCBI Taxonomy" id="449393"/>
    <lineage>
        <taxon>unclassified sequences</taxon>
        <taxon>metagenomes</taxon>
        <taxon>ecological metagenomes</taxon>
    </lineage>
</organism>
<dbReference type="EMBL" id="CAFBOR010000155">
    <property type="protein sequence ID" value="CAB4993719.1"/>
    <property type="molecule type" value="Genomic_DNA"/>
</dbReference>
<sequence>MPATLTVHPWPDPVIDTLGHDPRSIYVETFWLPTLGPTSLLLLRRIAAGFSEAQYGMELDVAELSKALGLGYRDGASTPLMRSFERLVQFDLATNTAEDTYAVRRNLPPVNRRHVRRLPNYLSVQHDALIASQLSSPATERAARRSRRFALSLLEQGTDPGEIEHQLHAVGFNPSLCRESSLWAEAQHLSGDAEVAAAS</sequence>
<protein>
    <submittedName>
        <fullName evidence="1">Unannotated protein</fullName>
    </submittedName>
</protein>